<dbReference type="Pfam" id="PF01527">
    <property type="entry name" value="HTH_Tnp_1"/>
    <property type="match status" value="1"/>
</dbReference>
<comment type="caution">
    <text evidence="2">The sequence shown here is derived from an EMBL/GenBank/DDBJ whole genome shotgun (WGS) entry which is preliminary data.</text>
</comment>
<dbReference type="PANTHER" id="PTHR33215:SF13">
    <property type="entry name" value="PROTEIN DISTAL ANTENNA"/>
    <property type="match status" value="1"/>
</dbReference>
<reference evidence="3" key="1">
    <citation type="journal article" date="2019" name="Int. J. Syst. Evol. Microbiol.">
        <title>The Global Catalogue of Microorganisms (GCM) 10K type strain sequencing project: providing services to taxonomists for standard genome sequencing and annotation.</title>
        <authorList>
            <consortium name="The Broad Institute Genomics Platform"/>
            <consortium name="The Broad Institute Genome Sequencing Center for Infectious Disease"/>
            <person name="Wu L."/>
            <person name="Ma J."/>
        </authorList>
    </citation>
    <scope>NUCLEOTIDE SEQUENCE [LARGE SCALE GENOMIC DNA]</scope>
    <source>
        <strain evidence="3">JCM 18423</strain>
    </source>
</reference>
<name>A0ABP9LWR9_9BURK</name>
<evidence type="ECO:0000313" key="3">
    <source>
        <dbReference type="Proteomes" id="UP001500227"/>
    </source>
</evidence>
<dbReference type="Proteomes" id="UP001500227">
    <property type="component" value="Unassembled WGS sequence"/>
</dbReference>
<keyword evidence="3" id="KW-1185">Reference proteome</keyword>
<evidence type="ECO:0008006" key="4">
    <source>
        <dbReference type="Google" id="ProtNLM"/>
    </source>
</evidence>
<organism evidence="2 3">
    <name type="scientific">Paenalcaligenes hermetiae</name>
    <dbReference type="NCBI Taxonomy" id="1157987"/>
    <lineage>
        <taxon>Bacteria</taxon>
        <taxon>Pseudomonadati</taxon>
        <taxon>Pseudomonadota</taxon>
        <taxon>Betaproteobacteria</taxon>
        <taxon>Burkholderiales</taxon>
        <taxon>Alcaligenaceae</taxon>
        <taxon>Paenalcaligenes</taxon>
    </lineage>
</organism>
<evidence type="ECO:0000256" key="1">
    <source>
        <dbReference type="SAM" id="Coils"/>
    </source>
</evidence>
<proteinExistence type="predicted"/>
<gene>
    <name evidence="2" type="ORF">GCM10023337_00890</name>
</gene>
<dbReference type="PANTHER" id="PTHR33215">
    <property type="entry name" value="PROTEIN DISTAL ANTENNA"/>
    <property type="match status" value="1"/>
</dbReference>
<feature type="coiled-coil region" evidence="1">
    <location>
        <begin position="56"/>
        <end position="83"/>
    </location>
</feature>
<dbReference type="Gene3D" id="1.10.10.60">
    <property type="entry name" value="Homeodomain-like"/>
    <property type="match status" value="1"/>
</dbReference>
<accession>A0ABP9LWR9</accession>
<dbReference type="SUPFAM" id="SSF46689">
    <property type="entry name" value="Homeodomain-like"/>
    <property type="match status" value="1"/>
</dbReference>
<dbReference type="InterPro" id="IPR051839">
    <property type="entry name" value="RD_transcriptional_regulator"/>
</dbReference>
<protein>
    <recommendedName>
        <fullName evidence="4">Transposase</fullName>
    </recommendedName>
</protein>
<keyword evidence="1" id="KW-0175">Coiled coil</keyword>
<evidence type="ECO:0000313" key="2">
    <source>
        <dbReference type="EMBL" id="GAA5083858.1"/>
    </source>
</evidence>
<dbReference type="EMBL" id="BAABKD010000001">
    <property type="protein sequence ID" value="GAA5083858.1"/>
    <property type="molecule type" value="Genomic_DNA"/>
</dbReference>
<sequence length="128" mass="14613">MSKARFTEEFKVAAVKQVAEHGRPVAEVAARLGVSTHSLYGWLKRYNKPTEQRKQESAEAAELKRLRTEVKRLTEERDILKKPPRTLPRSPAEVRVYRTAFDSICGASTLRRTTGAPQRLLRMATQYS</sequence>
<dbReference type="InterPro" id="IPR002514">
    <property type="entry name" value="Transposase_8"/>
</dbReference>
<dbReference type="InterPro" id="IPR009057">
    <property type="entry name" value="Homeodomain-like_sf"/>
</dbReference>